<protein>
    <submittedName>
        <fullName evidence="2">Uncharacterized protein</fullName>
    </submittedName>
</protein>
<sequence length="158" mass="17438">MIGRAFNGTNGGKTAQLHSKSTHQTLPLADRSDRTRAHNRSHAISISICVAKWQPNYEPMGVRDLRQTHSVIEPKSRSTIVVVVGFGWKCTTDDGEHVLRSAAIAVDVGADCVCAHCIYADNSIDTNLGLTVRPIARHLLEFFESNKISVRFNDILIE</sequence>
<evidence type="ECO:0000313" key="2">
    <source>
        <dbReference type="EMBL" id="CAD7624192.1"/>
    </source>
</evidence>
<evidence type="ECO:0000256" key="1">
    <source>
        <dbReference type="SAM" id="MobiDB-lite"/>
    </source>
</evidence>
<gene>
    <name evidence="2" type="ORF">OSB1V03_LOCUS4638</name>
</gene>
<name>A0A7R9PXB1_9ACAR</name>
<feature type="compositionally biased region" description="Polar residues" evidence="1">
    <location>
        <begin position="12"/>
        <end position="25"/>
    </location>
</feature>
<dbReference type="EMBL" id="OC856725">
    <property type="protein sequence ID" value="CAD7624192.1"/>
    <property type="molecule type" value="Genomic_DNA"/>
</dbReference>
<feature type="region of interest" description="Disordered" evidence="1">
    <location>
        <begin position="1"/>
        <end position="38"/>
    </location>
</feature>
<organism evidence="2">
    <name type="scientific">Medioppia subpectinata</name>
    <dbReference type="NCBI Taxonomy" id="1979941"/>
    <lineage>
        <taxon>Eukaryota</taxon>
        <taxon>Metazoa</taxon>
        <taxon>Ecdysozoa</taxon>
        <taxon>Arthropoda</taxon>
        <taxon>Chelicerata</taxon>
        <taxon>Arachnida</taxon>
        <taxon>Acari</taxon>
        <taxon>Acariformes</taxon>
        <taxon>Sarcoptiformes</taxon>
        <taxon>Oribatida</taxon>
        <taxon>Brachypylina</taxon>
        <taxon>Oppioidea</taxon>
        <taxon>Oppiidae</taxon>
        <taxon>Medioppia</taxon>
    </lineage>
</organism>
<proteinExistence type="predicted"/>
<dbReference type="EMBL" id="CAJPIZ010002150">
    <property type="protein sequence ID" value="CAG2104622.1"/>
    <property type="molecule type" value="Genomic_DNA"/>
</dbReference>
<reference evidence="2" key="1">
    <citation type="submission" date="2020-11" db="EMBL/GenBank/DDBJ databases">
        <authorList>
            <person name="Tran Van P."/>
        </authorList>
    </citation>
    <scope>NUCLEOTIDE SEQUENCE</scope>
</reference>
<dbReference type="AlphaFoldDB" id="A0A7R9PXB1"/>
<evidence type="ECO:0000313" key="3">
    <source>
        <dbReference type="Proteomes" id="UP000759131"/>
    </source>
</evidence>
<keyword evidence="3" id="KW-1185">Reference proteome</keyword>
<accession>A0A7R9PXB1</accession>
<dbReference type="Proteomes" id="UP000759131">
    <property type="component" value="Unassembled WGS sequence"/>
</dbReference>